<proteinExistence type="predicted"/>
<dbReference type="EMBL" id="KK107063">
    <property type="protein sequence ID" value="EZA61014.1"/>
    <property type="molecule type" value="Genomic_DNA"/>
</dbReference>
<feature type="non-terminal residue" evidence="2">
    <location>
        <position position="133"/>
    </location>
</feature>
<gene>
    <name evidence="2" type="ORF">X777_08226</name>
</gene>
<feature type="non-terminal residue" evidence="2">
    <location>
        <position position="1"/>
    </location>
</feature>
<evidence type="ECO:0000313" key="2">
    <source>
        <dbReference type="EMBL" id="EZA61014.1"/>
    </source>
</evidence>
<accession>A0A026X0U3</accession>
<name>A0A026X0U3_OOCBI</name>
<evidence type="ECO:0000313" key="3">
    <source>
        <dbReference type="Proteomes" id="UP000053097"/>
    </source>
</evidence>
<protein>
    <submittedName>
        <fullName evidence="2">Uncharacterized protein</fullName>
    </submittedName>
</protein>
<organism evidence="2 3">
    <name type="scientific">Ooceraea biroi</name>
    <name type="common">Clonal raider ant</name>
    <name type="synonym">Cerapachys biroi</name>
    <dbReference type="NCBI Taxonomy" id="2015173"/>
    <lineage>
        <taxon>Eukaryota</taxon>
        <taxon>Metazoa</taxon>
        <taxon>Ecdysozoa</taxon>
        <taxon>Arthropoda</taxon>
        <taxon>Hexapoda</taxon>
        <taxon>Insecta</taxon>
        <taxon>Pterygota</taxon>
        <taxon>Neoptera</taxon>
        <taxon>Endopterygota</taxon>
        <taxon>Hymenoptera</taxon>
        <taxon>Apocrita</taxon>
        <taxon>Aculeata</taxon>
        <taxon>Formicoidea</taxon>
        <taxon>Formicidae</taxon>
        <taxon>Dorylinae</taxon>
        <taxon>Ooceraea</taxon>
    </lineage>
</organism>
<keyword evidence="3" id="KW-1185">Reference proteome</keyword>
<sequence length="133" mass="14753">GGGRKKDEGDEEGEAEGRRPASRTKTQVHIQGDVGRCPGWQWPMARATRVRFLGLGLSRAFTPRAFTLLTHFHNVPGPGETASVSVRKRVRERVICVFVRVGSSSTFHRGRETTRISAYATTNGGHVVKRLHF</sequence>
<evidence type="ECO:0000256" key="1">
    <source>
        <dbReference type="SAM" id="MobiDB-lite"/>
    </source>
</evidence>
<dbReference type="Proteomes" id="UP000053097">
    <property type="component" value="Unassembled WGS sequence"/>
</dbReference>
<reference evidence="2 3" key="1">
    <citation type="journal article" date="2014" name="Curr. Biol.">
        <title>The genome of the clonal raider ant Cerapachys biroi.</title>
        <authorList>
            <person name="Oxley P.R."/>
            <person name="Ji L."/>
            <person name="Fetter-Pruneda I."/>
            <person name="McKenzie S.K."/>
            <person name="Li C."/>
            <person name="Hu H."/>
            <person name="Zhang G."/>
            <person name="Kronauer D.J."/>
        </authorList>
    </citation>
    <scope>NUCLEOTIDE SEQUENCE [LARGE SCALE GENOMIC DNA]</scope>
</reference>
<feature type="region of interest" description="Disordered" evidence="1">
    <location>
        <begin position="1"/>
        <end position="26"/>
    </location>
</feature>
<dbReference type="AlphaFoldDB" id="A0A026X0U3"/>